<dbReference type="STRING" id="1802440.A2569_00880"/>
<dbReference type="Gene3D" id="3.40.50.720">
    <property type="entry name" value="NAD(P)-binding Rossmann-like Domain"/>
    <property type="match status" value="1"/>
</dbReference>
<dbReference type="InterPro" id="IPR001509">
    <property type="entry name" value="Epimerase_deHydtase"/>
</dbReference>
<evidence type="ECO:0000313" key="3">
    <source>
        <dbReference type="Proteomes" id="UP000177090"/>
    </source>
</evidence>
<sequence>MQRIAVVGARGYVGSALARALMSGGQYSVTEVTRENYMLAQKESYDVLINCAMPSARFWAKSNPEKDFIETVEKTAQLLYAWNFKKFVQVSSVSARCQLDTVYGRHKAAAEKLVDQEKHLIVRLGPMYSPELTKGVLVDIREGKKVFVDGKSRYSFAPLSFNAEWIASHLERRGVVEVGARNALALEELASTLGVPAAFEGALDHQEIENPEPDFPDALDVIVFMDKWGEEPYNTQNT</sequence>
<dbReference type="Proteomes" id="UP000177090">
    <property type="component" value="Unassembled WGS sequence"/>
</dbReference>
<accession>A0A1G2QIX9</accession>
<dbReference type="EMBL" id="MHTL01000011">
    <property type="protein sequence ID" value="OHA60614.1"/>
    <property type="molecule type" value="Genomic_DNA"/>
</dbReference>
<gene>
    <name evidence="2" type="ORF">A2569_00880</name>
</gene>
<protein>
    <recommendedName>
        <fullName evidence="1">NAD-dependent epimerase/dehydratase domain-containing protein</fullName>
    </recommendedName>
</protein>
<dbReference type="Pfam" id="PF01370">
    <property type="entry name" value="Epimerase"/>
    <property type="match status" value="1"/>
</dbReference>
<organism evidence="2 3">
    <name type="scientific">Candidatus Vogelbacteria bacterium RIFOXYD1_FULL_51_18</name>
    <dbReference type="NCBI Taxonomy" id="1802440"/>
    <lineage>
        <taxon>Bacteria</taxon>
        <taxon>Candidatus Vogeliibacteriota</taxon>
    </lineage>
</organism>
<dbReference type="SUPFAM" id="SSF51735">
    <property type="entry name" value="NAD(P)-binding Rossmann-fold domains"/>
    <property type="match status" value="1"/>
</dbReference>
<name>A0A1G2QIX9_9BACT</name>
<dbReference type="AlphaFoldDB" id="A0A1G2QIX9"/>
<evidence type="ECO:0000313" key="2">
    <source>
        <dbReference type="EMBL" id="OHA60614.1"/>
    </source>
</evidence>
<feature type="domain" description="NAD-dependent epimerase/dehydratase" evidence="1">
    <location>
        <begin position="4"/>
        <end position="131"/>
    </location>
</feature>
<reference evidence="2 3" key="1">
    <citation type="journal article" date="2016" name="Nat. Commun.">
        <title>Thousands of microbial genomes shed light on interconnected biogeochemical processes in an aquifer system.</title>
        <authorList>
            <person name="Anantharaman K."/>
            <person name="Brown C.T."/>
            <person name="Hug L.A."/>
            <person name="Sharon I."/>
            <person name="Castelle C.J."/>
            <person name="Probst A.J."/>
            <person name="Thomas B.C."/>
            <person name="Singh A."/>
            <person name="Wilkins M.J."/>
            <person name="Karaoz U."/>
            <person name="Brodie E.L."/>
            <person name="Williams K.H."/>
            <person name="Hubbard S.S."/>
            <person name="Banfield J.F."/>
        </authorList>
    </citation>
    <scope>NUCLEOTIDE SEQUENCE [LARGE SCALE GENOMIC DNA]</scope>
</reference>
<comment type="caution">
    <text evidence="2">The sequence shown here is derived from an EMBL/GenBank/DDBJ whole genome shotgun (WGS) entry which is preliminary data.</text>
</comment>
<dbReference type="InterPro" id="IPR036291">
    <property type="entry name" value="NAD(P)-bd_dom_sf"/>
</dbReference>
<evidence type="ECO:0000259" key="1">
    <source>
        <dbReference type="Pfam" id="PF01370"/>
    </source>
</evidence>
<proteinExistence type="predicted"/>